<evidence type="ECO:0000256" key="11">
    <source>
        <dbReference type="ARBA" id="ARBA00048628"/>
    </source>
</evidence>
<accession>A0A5P6VQW4</accession>
<dbReference type="InterPro" id="IPR004620">
    <property type="entry name" value="MTHF_reductase_bac"/>
</dbReference>
<evidence type="ECO:0000313" key="14">
    <source>
        <dbReference type="Proteomes" id="UP000327030"/>
    </source>
</evidence>
<keyword evidence="8" id="KW-0520">NAD</keyword>
<keyword evidence="7 12" id="KW-0560">Oxidoreductase</keyword>
<organism evidence="13 14">
    <name type="scientific">Pseudobutyrivibrio xylanivorans</name>
    <dbReference type="NCBI Taxonomy" id="185007"/>
    <lineage>
        <taxon>Bacteria</taxon>
        <taxon>Bacillati</taxon>
        <taxon>Bacillota</taxon>
        <taxon>Clostridia</taxon>
        <taxon>Lachnospirales</taxon>
        <taxon>Lachnospiraceae</taxon>
        <taxon>Pseudobutyrivibrio</taxon>
    </lineage>
</organism>
<dbReference type="Proteomes" id="UP000327030">
    <property type="component" value="Chromosome 1"/>
</dbReference>
<dbReference type="GO" id="GO:0035999">
    <property type="term" value="P:tetrahydrofolate interconversion"/>
    <property type="evidence" value="ECO:0007669"/>
    <property type="project" value="UniProtKB-UniPathway"/>
</dbReference>
<dbReference type="SUPFAM" id="SSF51730">
    <property type="entry name" value="FAD-linked oxidoreductase"/>
    <property type="match status" value="1"/>
</dbReference>
<dbReference type="OrthoDB" id="9812555at2"/>
<evidence type="ECO:0000256" key="9">
    <source>
        <dbReference type="ARBA" id="ARBA00023167"/>
    </source>
</evidence>
<evidence type="ECO:0000256" key="2">
    <source>
        <dbReference type="ARBA" id="ARBA00004777"/>
    </source>
</evidence>
<evidence type="ECO:0000256" key="4">
    <source>
        <dbReference type="ARBA" id="ARBA00022605"/>
    </source>
</evidence>
<keyword evidence="6 12" id="KW-0274">FAD</keyword>
<dbReference type="PANTHER" id="PTHR45754:SF3">
    <property type="entry name" value="METHYLENETETRAHYDROFOLATE REDUCTASE (NADPH)"/>
    <property type="match status" value="1"/>
</dbReference>
<dbReference type="UniPathway" id="UPA00193"/>
<keyword evidence="4" id="KW-0028">Amino-acid biosynthesis</keyword>
<dbReference type="PANTHER" id="PTHR45754">
    <property type="entry name" value="METHYLENETETRAHYDROFOLATE REDUCTASE"/>
    <property type="match status" value="1"/>
</dbReference>
<dbReference type="Gene3D" id="3.20.20.220">
    <property type="match status" value="1"/>
</dbReference>
<comment type="pathway">
    <text evidence="2 12">One-carbon metabolism; tetrahydrofolate interconversion.</text>
</comment>
<dbReference type="AlphaFoldDB" id="A0A5P6VQW4"/>
<dbReference type="GO" id="GO:0071949">
    <property type="term" value="F:FAD binding"/>
    <property type="evidence" value="ECO:0007669"/>
    <property type="project" value="TreeGrafter"/>
</dbReference>
<dbReference type="GO" id="GO:0106312">
    <property type="term" value="F:methylenetetrahydrofolate reductase (NADH) activity"/>
    <property type="evidence" value="ECO:0007669"/>
    <property type="project" value="UniProtKB-EC"/>
</dbReference>
<dbReference type="CDD" id="cd00537">
    <property type="entry name" value="MTHFR"/>
    <property type="match status" value="1"/>
</dbReference>
<dbReference type="KEGG" id="pxv:FXF36_07925"/>
<dbReference type="Pfam" id="PF02219">
    <property type="entry name" value="MTHFR"/>
    <property type="match status" value="1"/>
</dbReference>
<comment type="pathway">
    <text evidence="10">Amino-acid biosynthesis; L-methionine biosynthesis via de novo pathway.</text>
</comment>
<comment type="similarity">
    <text evidence="3 12">Belongs to the methylenetetrahydrofolate reductase family.</text>
</comment>
<dbReference type="InterPro" id="IPR003171">
    <property type="entry name" value="Mehydrof_redctse-like"/>
</dbReference>
<reference evidence="14" key="1">
    <citation type="submission" date="2019-08" db="EMBL/GenBank/DDBJ databases">
        <title>Complete Genome Sequence of the Polysaccharide-Degrading Rumen Bacterium Pseudobutyrivibrio xylanivorans MA3014.</title>
        <authorList>
            <person name="Palevich N."/>
            <person name="Maclean P.H."/>
            <person name="Kelly W.J."/>
            <person name="Leahy S.C."/>
            <person name="Rakonjac J."/>
            <person name="Attwood G.T."/>
        </authorList>
    </citation>
    <scope>NUCLEOTIDE SEQUENCE [LARGE SCALE GENOMIC DNA]</scope>
    <source>
        <strain evidence="14">MA3014</strain>
    </source>
</reference>
<gene>
    <name evidence="13" type="primary">metF</name>
    <name evidence="13" type="ORF">FXF36_07925</name>
</gene>
<dbReference type="NCBIfam" id="TIGR00676">
    <property type="entry name" value="fadh2"/>
    <property type="match status" value="1"/>
</dbReference>
<dbReference type="GO" id="GO:0009086">
    <property type="term" value="P:methionine biosynthetic process"/>
    <property type="evidence" value="ECO:0007669"/>
    <property type="project" value="UniProtKB-KW"/>
</dbReference>
<name>A0A5P6VQW4_PSEXY</name>
<sequence length="284" mass="31493">MFKDMFKRDSSLSFEVFPPKKDDEFENCYKVLDSLATLEPDFISVTYGAGGSRSKKTVDIANYIQNTLKLDAMAHMTCVGSTQDDILAVTKDLEAVGVSHVLALRGDKPRDMSDEQFEQRIFPHATDLIHFLNQNTSLKVSASCYPEKHPEAISMDSDIAFMKMKQDMGAEMFISQLFFDNADFYRFVERADKAGITVPIVAGIMPITSAKQIGSTVTLAGSSVSKKLADICARYGEDADAMRSAGIEYAISQINDLRKCGMGHIHIYCMNKPKMTAEICDAIK</sequence>
<evidence type="ECO:0000256" key="6">
    <source>
        <dbReference type="ARBA" id="ARBA00022827"/>
    </source>
</evidence>
<evidence type="ECO:0000256" key="10">
    <source>
        <dbReference type="ARBA" id="ARBA00034478"/>
    </source>
</evidence>
<proteinExistence type="inferred from homology"/>
<evidence type="ECO:0000256" key="3">
    <source>
        <dbReference type="ARBA" id="ARBA00006743"/>
    </source>
</evidence>
<evidence type="ECO:0000256" key="1">
    <source>
        <dbReference type="ARBA" id="ARBA00001974"/>
    </source>
</evidence>
<dbReference type="GO" id="GO:0005829">
    <property type="term" value="C:cytosol"/>
    <property type="evidence" value="ECO:0007669"/>
    <property type="project" value="InterPro"/>
</dbReference>
<dbReference type="EC" id="1.5.1.54" evidence="12"/>
<dbReference type="InterPro" id="IPR029041">
    <property type="entry name" value="FAD-linked_oxidoreductase-like"/>
</dbReference>
<evidence type="ECO:0000313" key="13">
    <source>
        <dbReference type="EMBL" id="QFJ54782.1"/>
    </source>
</evidence>
<dbReference type="EMBL" id="CP043028">
    <property type="protein sequence ID" value="QFJ54782.1"/>
    <property type="molecule type" value="Genomic_DNA"/>
</dbReference>
<comment type="cofactor">
    <cofactor evidence="1 12">
        <name>FAD</name>
        <dbReference type="ChEBI" id="CHEBI:57692"/>
    </cofactor>
</comment>
<keyword evidence="5 12" id="KW-0285">Flavoprotein</keyword>
<evidence type="ECO:0000256" key="8">
    <source>
        <dbReference type="ARBA" id="ARBA00023027"/>
    </source>
</evidence>
<evidence type="ECO:0000256" key="5">
    <source>
        <dbReference type="ARBA" id="ARBA00022630"/>
    </source>
</evidence>
<evidence type="ECO:0000256" key="7">
    <source>
        <dbReference type="ARBA" id="ARBA00023002"/>
    </source>
</evidence>
<comment type="catalytic activity">
    <reaction evidence="11">
        <text>(6S)-5-methyl-5,6,7,8-tetrahydrofolate + NAD(+) = (6R)-5,10-methylene-5,6,7,8-tetrahydrofolate + NADH + H(+)</text>
        <dbReference type="Rhea" id="RHEA:19821"/>
        <dbReference type="ChEBI" id="CHEBI:15378"/>
        <dbReference type="ChEBI" id="CHEBI:15636"/>
        <dbReference type="ChEBI" id="CHEBI:18608"/>
        <dbReference type="ChEBI" id="CHEBI:57540"/>
        <dbReference type="ChEBI" id="CHEBI:57945"/>
        <dbReference type="EC" id="1.5.1.54"/>
    </reaction>
    <physiologicalReaction direction="right-to-left" evidence="11">
        <dbReference type="Rhea" id="RHEA:19823"/>
    </physiologicalReaction>
</comment>
<keyword evidence="9" id="KW-0486">Methionine biosynthesis</keyword>
<protein>
    <recommendedName>
        <fullName evidence="12">Methylenetetrahydrofolate reductase</fullName>
        <ecNumber evidence="12">1.5.1.54</ecNumber>
    </recommendedName>
</protein>
<evidence type="ECO:0000256" key="12">
    <source>
        <dbReference type="RuleBase" id="RU003862"/>
    </source>
</evidence>
<dbReference type="RefSeq" id="WP_151623246.1">
    <property type="nucleotide sequence ID" value="NZ_CP043028.1"/>
</dbReference>